<evidence type="ECO:0000256" key="18">
    <source>
        <dbReference type="PIRSR" id="PIRSR006135-1"/>
    </source>
</evidence>
<keyword evidence="13 20" id="KW-0418">Kinase</keyword>
<keyword evidence="20" id="KW-0548">Nucleotidyltransferase</keyword>
<dbReference type="PANTHER" id="PTHR34848">
    <property type="match status" value="1"/>
</dbReference>
<dbReference type="NCBIfam" id="NF004469">
    <property type="entry name" value="PRK05800.1"/>
    <property type="match status" value="1"/>
</dbReference>
<evidence type="ECO:0000256" key="1">
    <source>
        <dbReference type="ARBA" id="ARBA00000312"/>
    </source>
</evidence>
<dbReference type="GO" id="GO:0005525">
    <property type="term" value="F:GTP binding"/>
    <property type="evidence" value="ECO:0007669"/>
    <property type="project" value="UniProtKB-KW"/>
</dbReference>
<dbReference type="AlphaFoldDB" id="A0A7X1AZP8"/>
<dbReference type="SUPFAM" id="SSF52540">
    <property type="entry name" value="P-loop containing nucleoside triphosphate hydrolases"/>
    <property type="match status" value="1"/>
</dbReference>
<dbReference type="EC" id="2.7.7.62" evidence="9"/>
<feature type="binding site" evidence="19">
    <location>
        <position position="84"/>
    </location>
    <ligand>
        <name>GTP</name>
        <dbReference type="ChEBI" id="CHEBI:37565"/>
    </ligand>
</feature>
<keyword evidence="11 20" id="KW-0808">Transferase</keyword>
<evidence type="ECO:0000313" key="21">
    <source>
        <dbReference type="Proteomes" id="UP000525652"/>
    </source>
</evidence>
<evidence type="ECO:0000256" key="9">
    <source>
        <dbReference type="ARBA" id="ARBA00012523"/>
    </source>
</evidence>
<evidence type="ECO:0000256" key="8">
    <source>
        <dbReference type="ARBA" id="ARBA00012016"/>
    </source>
</evidence>
<feature type="binding site" evidence="19">
    <location>
        <begin position="34"/>
        <end position="36"/>
    </location>
    <ligand>
        <name>GTP</name>
        <dbReference type="ChEBI" id="CHEBI:37565"/>
    </ligand>
</feature>
<accession>A0A7X1AZP8</accession>
<dbReference type="InterPro" id="IPR003203">
    <property type="entry name" value="CobU/CobP"/>
</dbReference>
<organism evidence="20 21">
    <name type="scientific">Puniceicoccus vermicola</name>
    <dbReference type="NCBI Taxonomy" id="388746"/>
    <lineage>
        <taxon>Bacteria</taxon>
        <taxon>Pseudomonadati</taxon>
        <taxon>Verrucomicrobiota</taxon>
        <taxon>Opitutia</taxon>
        <taxon>Puniceicoccales</taxon>
        <taxon>Puniceicoccaceae</taxon>
        <taxon>Puniceicoccus</taxon>
    </lineage>
</organism>
<dbReference type="EC" id="2.7.1.156" evidence="8"/>
<feature type="binding site" evidence="19">
    <location>
        <begin position="51"/>
        <end position="54"/>
    </location>
    <ligand>
        <name>GTP</name>
        <dbReference type="ChEBI" id="CHEBI:37565"/>
    </ligand>
</feature>
<evidence type="ECO:0000256" key="14">
    <source>
        <dbReference type="ARBA" id="ARBA00022840"/>
    </source>
</evidence>
<keyword evidence="15 19" id="KW-0342">GTP-binding</keyword>
<feature type="active site" description="GMP-histidine intermediate" evidence="18">
    <location>
        <position position="50"/>
    </location>
</feature>
<comment type="caution">
    <text evidence="20">The sequence shown here is derived from an EMBL/GenBank/DDBJ whole genome shotgun (WGS) entry which is preliminary data.</text>
</comment>
<name>A0A7X1AZP8_9BACT</name>
<protein>
    <recommendedName>
        <fullName evidence="16">Adenosylcobinamide kinase</fullName>
        <ecNumber evidence="8">2.7.1.156</ecNumber>
        <ecNumber evidence="9">2.7.7.62</ecNumber>
    </recommendedName>
    <alternativeName>
        <fullName evidence="17">Adenosylcobinamide-phosphate guanylyltransferase</fullName>
    </alternativeName>
</protein>
<evidence type="ECO:0000256" key="19">
    <source>
        <dbReference type="PIRSR" id="PIRSR006135-2"/>
    </source>
</evidence>
<dbReference type="PANTHER" id="PTHR34848:SF1">
    <property type="entry name" value="BIFUNCTIONAL ADENOSYLCOBALAMIN BIOSYNTHESIS PROTEIN COBU"/>
    <property type="match status" value="1"/>
</dbReference>
<dbReference type="UniPathway" id="UPA00148">
    <property type="reaction ID" value="UER00236"/>
</dbReference>
<dbReference type="GO" id="GO:0005524">
    <property type="term" value="F:ATP binding"/>
    <property type="evidence" value="ECO:0007669"/>
    <property type="project" value="UniProtKB-KW"/>
</dbReference>
<evidence type="ECO:0000256" key="7">
    <source>
        <dbReference type="ARBA" id="ARBA00007490"/>
    </source>
</evidence>
<keyword evidence="12 19" id="KW-0547">Nucleotide-binding</keyword>
<evidence type="ECO:0000256" key="6">
    <source>
        <dbReference type="ARBA" id="ARBA00005159"/>
    </source>
</evidence>
<comment type="pathway">
    <text evidence="6">Cofactor biosynthesis; adenosylcobalamin biosynthesis; adenosylcobalamin from cob(II)yrinate a,c-diamide: step 5/7.</text>
</comment>
<evidence type="ECO:0000256" key="15">
    <source>
        <dbReference type="ARBA" id="ARBA00023134"/>
    </source>
</evidence>
<keyword evidence="10" id="KW-0169">Cobalamin biosynthesis</keyword>
<comment type="pathway">
    <text evidence="5">Cofactor biosynthesis; adenosylcobalamin biosynthesis; adenosylcobalamin from cob(II)yrinate a,c-diamide: step 6/7.</text>
</comment>
<dbReference type="PIRSF" id="PIRSF006135">
    <property type="entry name" value="CobU"/>
    <property type="match status" value="1"/>
</dbReference>
<evidence type="ECO:0000256" key="2">
    <source>
        <dbReference type="ARBA" id="ARBA00000711"/>
    </source>
</evidence>
<dbReference type="GO" id="GO:0043752">
    <property type="term" value="F:adenosylcobinamide kinase activity"/>
    <property type="evidence" value="ECO:0007669"/>
    <property type="project" value="UniProtKB-EC"/>
</dbReference>
<proteinExistence type="inferred from homology"/>
<keyword evidence="21" id="KW-1185">Reference proteome</keyword>
<evidence type="ECO:0000313" key="20">
    <source>
        <dbReference type="EMBL" id="MBC2602882.1"/>
    </source>
</evidence>
<evidence type="ECO:0000256" key="17">
    <source>
        <dbReference type="ARBA" id="ARBA00030571"/>
    </source>
</evidence>
<sequence>MNPVIYISGGCRSGKSRYAETRANEFAAPRAYIATAEIFDEEMRERVRLHREQRGNAFHTVEAPVRLAEALRSLPAATNVALVDCLTVWLGNLMHHRGEDFSEDCQEIHALLKLLQDPPCSIILVSNELGMGIVPENALARRFRDVAGRLNQRVAAVASEAYVTVSGIPLQLK</sequence>
<feature type="binding site" evidence="19">
    <location>
        <position position="62"/>
    </location>
    <ligand>
        <name>GTP</name>
        <dbReference type="ChEBI" id="CHEBI:37565"/>
    </ligand>
</feature>
<dbReference type="CDD" id="cd00544">
    <property type="entry name" value="CobU"/>
    <property type="match status" value="1"/>
</dbReference>
<dbReference type="RefSeq" id="WP_185693548.1">
    <property type="nucleotide sequence ID" value="NZ_JACHVA010000102.1"/>
</dbReference>
<dbReference type="Gene3D" id="3.40.50.300">
    <property type="entry name" value="P-loop containing nucleotide triphosphate hydrolases"/>
    <property type="match status" value="1"/>
</dbReference>
<evidence type="ECO:0000256" key="3">
    <source>
        <dbReference type="ARBA" id="ARBA00001522"/>
    </source>
</evidence>
<comment type="catalytic activity">
    <reaction evidence="2">
        <text>adenosylcob(III)inamide phosphate + GTP + H(+) = adenosylcob(III)inamide-GDP + diphosphate</text>
        <dbReference type="Rhea" id="RHEA:22712"/>
        <dbReference type="ChEBI" id="CHEBI:15378"/>
        <dbReference type="ChEBI" id="CHEBI:33019"/>
        <dbReference type="ChEBI" id="CHEBI:37565"/>
        <dbReference type="ChEBI" id="CHEBI:58502"/>
        <dbReference type="ChEBI" id="CHEBI:60487"/>
        <dbReference type="EC" id="2.7.7.62"/>
    </reaction>
</comment>
<evidence type="ECO:0000256" key="11">
    <source>
        <dbReference type="ARBA" id="ARBA00022679"/>
    </source>
</evidence>
<comment type="catalytic activity">
    <reaction evidence="3">
        <text>adenosylcob(III)inamide + GTP = adenosylcob(III)inamide phosphate + GDP + H(+)</text>
        <dbReference type="Rhea" id="RHEA:15765"/>
        <dbReference type="ChEBI" id="CHEBI:2480"/>
        <dbReference type="ChEBI" id="CHEBI:15378"/>
        <dbReference type="ChEBI" id="CHEBI:37565"/>
        <dbReference type="ChEBI" id="CHEBI:58189"/>
        <dbReference type="ChEBI" id="CHEBI:58502"/>
        <dbReference type="EC" id="2.7.1.156"/>
    </reaction>
</comment>
<evidence type="ECO:0000256" key="13">
    <source>
        <dbReference type="ARBA" id="ARBA00022777"/>
    </source>
</evidence>
<evidence type="ECO:0000256" key="5">
    <source>
        <dbReference type="ARBA" id="ARBA00004692"/>
    </source>
</evidence>
<feature type="binding site" evidence="19">
    <location>
        <begin position="9"/>
        <end position="16"/>
    </location>
    <ligand>
        <name>GTP</name>
        <dbReference type="ChEBI" id="CHEBI:37565"/>
    </ligand>
</feature>
<dbReference type="EMBL" id="JACHVA010000102">
    <property type="protein sequence ID" value="MBC2602882.1"/>
    <property type="molecule type" value="Genomic_DNA"/>
</dbReference>
<dbReference type="GO" id="GO:0008820">
    <property type="term" value="F:cobinamide phosphate guanylyltransferase activity"/>
    <property type="evidence" value="ECO:0007669"/>
    <property type="project" value="UniProtKB-EC"/>
</dbReference>
<dbReference type="Proteomes" id="UP000525652">
    <property type="component" value="Unassembled WGS sequence"/>
</dbReference>
<evidence type="ECO:0000256" key="16">
    <source>
        <dbReference type="ARBA" id="ARBA00029570"/>
    </source>
</evidence>
<evidence type="ECO:0000256" key="4">
    <source>
        <dbReference type="ARBA" id="ARBA00003889"/>
    </source>
</evidence>
<comment type="catalytic activity">
    <reaction evidence="1">
        <text>adenosylcob(III)inamide + ATP = adenosylcob(III)inamide phosphate + ADP + H(+)</text>
        <dbReference type="Rhea" id="RHEA:15769"/>
        <dbReference type="ChEBI" id="CHEBI:2480"/>
        <dbReference type="ChEBI" id="CHEBI:15378"/>
        <dbReference type="ChEBI" id="CHEBI:30616"/>
        <dbReference type="ChEBI" id="CHEBI:58502"/>
        <dbReference type="ChEBI" id="CHEBI:456216"/>
        <dbReference type="EC" id="2.7.1.156"/>
    </reaction>
</comment>
<dbReference type="Pfam" id="PF02283">
    <property type="entry name" value="CobU"/>
    <property type="match status" value="1"/>
</dbReference>
<dbReference type="GO" id="GO:0009236">
    <property type="term" value="P:cobalamin biosynthetic process"/>
    <property type="evidence" value="ECO:0007669"/>
    <property type="project" value="UniProtKB-UniPathway"/>
</dbReference>
<evidence type="ECO:0000256" key="10">
    <source>
        <dbReference type="ARBA" id="ARBA00022573"/>
    </source>
</evidence>
<comment type="function">
    <text evidence="4">Catalyzes ATP-dependent phosphorylation of adenosylcobinamide and addition of GMP to adenosylcobinamide phosphate.</text>
</comment>
<dbReference type="InterPro" id="IPR027417">
    <property type="entry name" value="P-loop_NTPase"/>
</dbReference>
<comment type="similarity">
    <text evidence="7">Belongs to the CobU/CobP family.</text>
</comment>
<reference evidence="20 21" key="1">
    <citation type="submission" date="2020-07" db="EMBL/GenBank/DDBJ databases">
        <authorList>
            <person name="Feng X."/>
        </authorList>
    </citation>
    <scope>NUCLEOTIDE SEQUENCE [LARGE SCALE GENOMIC DNA]</scope>
    <source>
        <strain evidence="20 21">JCM14086</strain>
    </source>
</reference>
<gene>
    <name evidence="20" type="primary">cobU</name>
    <name evidence="20" type="ORF">H5P30_13950</name>
</gene>
<evidence type="ECO:0000256" key="12">
    <source>
        <dbReference type="ARBA" id="ARBA00022741"/>
    </source>
</evidence>
<keyword evidence="14" id="KW-0067">ATP-binding</keyword>